<keyword evidence="1" id="KW-1133">Transmembrane helix</keyword>
<dbReference type="AlphaFoldDB" id="A0AA43MBJ0"/>
<feature type="transmembrane region" description="Helical" evidence="1">
    <location>
        <begin position="127"/>
        <end position="151"/>
    </location>
</feature>
<keyword evidence="1" id="KW-0472">Membrane</keyword>
<dbReference type="EMBL" id="JARXYA010000012">
    <property type="protein sequence ID" value="MDH6504723.1"/>
    <property type="molecule type" value="Genomic_DNA"/>
</dbReference>
<keyword evidence="3" id="KW-1185">Reference proteome</keyword>
<gene>
    <name evidence="2" type="ORF">M2127_002052</name>
</gene>
<proteinExistence type="predicted"/>
<keyword evidence="1" id="KW-0812">Transmembrane</keyword>
<feature type="transmembrane region" description="Helical" evidence="1">
    <location>
        <begin position="331"/>
        <end position="349"/>
    </location>
</feature>
<feature type="transmembrane region" description="Helical" evidence="1">
    <location>
        <begin position="202"/>
        <end position="220"/>
    </location>
</feature>
<feature type="transmembrane region" description="Helical" evidence="1">
    <location>
        <begin position="387"/>
        <end position="404"/>
    </location>
</feature>
<protein>
    <recommendedName>
        <fullName evidence="4">O-antigen polymerase</fullName>
    </recommendedName>
</protein>
<feature type="transmembrane region" description="Helical" evidence="1">
    <location>
        <begin position="12"/>
        <end position="30"/>
    </location>
</feature>
<sequence>MYLSASTIPKPASQAAYWAVIGLIPFTLGFGVYPLLIPVLIAALLGLMLIGIKPFLTNIQDCLPSRGCLVLLGGLGLFLVCYRGLYIPYHPEALKMPWGFFPILFALSIFTVLWIAFFTKPSEHIRFIWCFCLGALVLGLATVSATLALQAPPYYGNVIDIRYLPFGMVKFINTPGMANLLSLFPATFLAGFLLKPNQRPKWFWPLGVVGFTLSLGAGVALGQRSFFIVALVIEPIVVALFLLLLKSWRSFIVICSLLMSYPILRWADQAAGTGFLYRPLDQHFFNDGRFQMLRYWLEHFIANPFQRTEVGPAQWAGLQWFHNFFADVHRLSGFWALLAVVILIAYIFYRIFCVVRIDKRFGLFLMAIAIPCFLIMNTSVVPEGERQPFLLLLAIGAISEVAILRERNRLKANATKTAIE</sequence>
<feature type="transmembrane region" description="Helical" evidence="1">
    <location>
        <begin position="68"/>
        <end position="86"/>
    </location>
</feature>
<evidence type="ECO:0000313" key="3">
    <source>
        <dbReference type="Proteomes" id="UP001161160"/>
    </source>
</evidence>
<evidence type="ECO:0000256" key="1">
    <source>
        <dbReference type="SAM" id="Phobius"/>
    </source>
</evidence>
<accession>A0AA43MBJ0</accession>
<organism evidence="2 3">
    <name type="scientific">Polynucleobacter sphagniphilus</name>
    <dbReference type="NCBI Taxonomy" id="1743169"/>
    <lineage>
        <taxon>Bacteria</taxon>
        <taxon>Pseudomonadati</taxon>
        <taxon>Pseudomonadota</taxon>
        <taxon>Betaproteobacteria</taxon>
        <taxon>Burkholderiales</taxon>
        <taxon>Burkholderiaceae</taxon>
        <taxon>Polynucleobacter</taxon>
    </lineage>
</organism>
<feature type="transmembrane region" description="Helical" evidence="1">
    <location>
        <begin position="361"/>
        <end position="381"/>
    </location>
</feature>
<dbReference type="RefSeq" id="WP_280756974.1">
    <property type="nucleotide sequence ID" value="NZ_JARXXW010000014.1"/>
</dbReference>
<feature type="transmembrane region" description="Helical" evidence="1">
    <location>
        <begin position="171"/>
        <end position="190"/>
    </location>
</feature>
<feature type="transmembrane region" description="Helical" evidence="1">
    <location>
        <begin position="98"/>
        <end position="118"/>
    </location>
</feature>
<evidence type="ECO:0008006" key="4">
    <source>
        <dbReference type="Google" id="ProtNLM"/>
    </source>
</evidence>
<name>A0AA43MBJ0_9BURK</name>
<feature type="transmembrane region" description="Helical" evidence="1">
    <location>
        <begin position="251"/>
        <end position="267"/>
    </location>
</feature>
<comment type="caution">
    <text evidence="2">The sequence shown here is derived from an EMBL/GenBank/DDBJ whole genome shotgun (WGS) entry which is preliminary data.</text>
</comment>
<feature type="transmembrane region" description="Helical" evidence="1">
    <location>
        <begin position="226"/>
        <end position="244"/>
    </location>
</feature>
<evidence type="ECO:0000313" key="2">
    <source>
        <dbReference type="EMBL" id="MDH6504723.1"/>
    </source>
</evidence>
<reference evidence="2" key="1">
    <citation type="submission" date="2023-04" db="EMBL/GenBank/DDBJ databases">
        <title>Genome Encyclopedia of Bacteria and Archaea VI: Functional Genomics of Type Strains.</title>
        <authorList>
            <person name="Whitman W."/>
        </authorList>
    </citation>
    <scope>NUCLEOTIDE SEQUENCE</scope>
    <source>
        <strain evidence="2">Enz.4-51</strain>
    </source>
</reference>
<dbReference type="Proteomes" id="UP001161160">
    <property type="component" value="Unassembled WGS sequence"/>
</dbReference>